<gene>
    <name evidence="2" type="ORF">CHC_T00002055001</name>
</gene>
<feature type="compositionally biased region" description="Polar residues" evidence="1">
    <location>
        <begin position="259"/>
        <end position="272"/>
    </location>
</feature>
<feature type="compositionally biased region" description="Low complexity" evidence="1">
    <location>
        <begin position="279"/>
        <end position="296"/>
    </location>
</feature>
<dbReference type="PANTHER" id="PTHR38899">
    <property type="entry name" value="DOMAIN OOKINETE PROTEIN, PUTATIVE-RELATED"/>
    <property type="match status" value="1"/>
</dbReference>
<dbReference type="EMBL" id="HG001639">
    <property type="protein sequence ID" value="CDF33275.1"/>
    <property type="molecule type" value="Genomic_DNA"/>
</dbReference>
<feature type="region of interest" description="Disordered" evidence="1">
    <location>
        <begin position="259"/>
        <end position="296"/>
    </location>
</feature>
<evidence type="ECO:0000256" key="1">
    <source>
        <dbReference type="SAM" id="MobiDB-lite"/>
    </source>
</evidence>
<reference evidence="3" key="1">
    <citation type="journal article" date="2013" name="Proc. Natl. Acad. Sci. U.S.A.">
        <title>Genome structure and metabolic features in the red seaweed Chondrus crispus shed light on evolution of the Archaeplastida.</title>
        <authorList>
            <person name="Collen J."/>
            <person name="Porcel B."/>
            <person name="Carre W."/>
            <person name="Ball S.G."/>
            <person name="Chaparro C."/>
            <person name="Tonon T."/>
            <person name="Barbeyron T."/>
            <person name="Michel G."/>
            <person name="Noel B."/>
            <person name="Valentin K."/>
            <person name="Elias M."/>
            <person name="Artiguenave F."/>
            <person name="Arun A."/>
            <person name="Aury J.M."/>
            <person name="Barbosa-Neto J.F."/>
            <person name="Bothwell J.H."/>
            <person name="Bouget F.Y."/>
            <person name="Brillet L."/>
            <person name="Cabello-Hurtado F."/>
            <person name="Capella-Gutierrez S."/>
            <person name="Charrier B."/>
            <person name="Cladiere L."/>
            <person name="Cock J.M."/>
            <person name="Coelho S.M."/>
            <person name="Colleoni C."/>
            <person name="Czjzek M."/>
            <person name="Da Silva C."/>
            <person name="Delage L."/>
            <person name="Denoeud F."/>
            <person name="Deschamps P."/>
            <person name="Dittami S.M."/>
            <person name="Gabaldon T."/>
            <person name="Gachon C.M."/>
            <person name="Groisillier A."/>
            <person name="Herve C."/>
            <person name="Jabbari K."/>
            <person name="Katinka M."/>
            <person name="Kloareg B."/>
            <person name="Kowalczyk N."/>
            <person name="Labadie K."/>
            <person name="Leblanc C."/>
            <person name="Lopez P.J."/>
            <person name="McLachlan D.H."/>
            <person name="Meslet-Cladiere L."/>
            <person name="Moustafa A."/>
            <person name="Nehr Z."/>
            <person name="Nyvall Collen P."/>
            <person name="Panaud O."/>
            <person name="Partensky F."/>
            <person name="Poulain J."/>
            <person name="Rensing S.A."/>
            <person name="Rousvoal S."/>
            <person name="Samson G."/>
            <person name="Symeonidi A."/>
            <person name="Weissenbach J."/>
            <person name="Zambounis A."/>
            <person name="Wincker P."/>
            <person name="Boyen C."/>
        </authorList>
    </citation>
    <scope>NUCLEOTIDE SEQUENCE [LARGE SCALE GENOMIC DNA]</scope>
    <source>
        <strain evidence="3">cv. Stackhouse</strain>
    </source>
</reference>
<dbReference type="OrthoDB" id="166018at2759"/>
<dbReference type="Proteomes" id="UP000012073">
    <property type="component" value="Unassembled WGS sequence"/>
</dbReference>
<dbReference type="AlphaFoldDB" id="R7Q727"/>
<accession>R7Q727</accession>
<sequence length="311" mass="34414">MALPYLPPSAARVKHRALYASVLRELPSAVEARQRTSHSKTPSPPCVFILDWDDTCCATSFLERSGFMADLDSRIDEFAPEEARLLRVLEHRVLSLLKTAVSLGTVLIVTNAGDGWVELSSSRFLPAVRAFLEANYRSINVISARARYVDVYREDPLQWKARTFADELDAFYHASSQPFQPLHVVVLGDSVGDRYAAHVAASALIEAGKPIVLKVVKFLERPSIDQLCKELEVLLDHILAMTTYQGPFDVSMYKSPLRSTQPHYHTHVNPSPSKLRAEPLSPSSIQQQPSDSLSNSSLDAAIAQVSPMATC</sequence>
<dbReference type="OMA" id="AERDACH"/>
<organism evidence="2 3">
    <name type="scientific">Chondrus crispus</name>
    <name type="common">Carrageen Irish moss</name>
    <name type="synonym">Polymorpha crispa</name>
    <dbReference type="NCBI Taxonomy" id="2769"/>
    <lineage>
        <taxon>Eukaryota</taxon>
        <taxon>Rhodophyta</taxon>
        <taxon>Florideophyceae</taxon>
        <taxon>Rhodymeniophycidae</taxon>
        <taxon>Gigartinales</taxon>
        <taxon>Gigartinaceae</taxon>
        <taxon>Chondrus</taxon>
    </lineage>
</organism>
<keyword evidence="3" id="KW-1185">Reference proteome</keyword>
<protein>
    <recommendedName>
        <fullName evidence="4">Apicomplexan-conserved protein</fullName>
    </recommendedName>
</protein>
<dbReference type="KEGG" id="ccp:CHC_T00002055001"/>
<evidence type="ECO:0008006" key="4">
    <source>
        <dbReference type="Google" id="ProtNLM"/>
    </source>
</evidence>
<evidence type="ECO:0000313" key="2">
    <source>
        <dbReference type="EMBL" id="CDF33275.1"/>
    </source>
</evidence>
<proteinExistence type="predicted"/>
<evidence type="ECO:0000313" key="3">
    <source>
        <dbReference type="Proteomes" id="UP000012073"/>
    </source>
</evidence>
<dbReference type="PANTHER" id="PTHR38899:SF1">
    <property type="entry name" value="PROTEIN KINASE"/>
    <property type="match status" value="1"/>
</dbReference>
<dbReference type="Gramene" id="CDF33275">
    <property type="protein sequence ID" value="CDF33275"/>
    <property type="gene ID" value="CHC_T00002055001"/>
</dbReference>
<dbReference type="GeneID" id="17320812"/>
<name>R7Q727_CHOCR</name>
<dbReference type="RefSeq" id="XP_005713078.1">
    <property type="nucleotide sequence ID" value="XM_005713021.1"/>
</dbReference>
<dbReference type="PhylomeDB" id="R7Q727"/>